<gene>
    <name evidence="1" type="ORF">BAZSYMB_GCONTIG00671_0</name>
</gene>
<dbReference type="Proteomes" id="UP000198559">
    <property type="component" value="Unassembled WGS sequence"/>
</dbReference>
<evidence type="ECO:0000313" key="2">
    <source>
        <dbReference type="Proteomes" id="UP000198559"/>
    </source>
</evidence>
<dbReference type="EMBL" id="CVUD02000142">
    <property type="protein sequence ID" value="SEH79260.1"/>
    <property type="molecule type" value="Genomic_DNA"/>
</dbReference>
<proteinExistence type="predicted"/>
<name>A0A1H6L521_9GAMM</name>
<reference evidence="2" key="1">
    <citation type="submission" date="2016-06" db="EMBL/GenBank/DDBJ databases">
        <authorList>
            <person name="Petersen J."/>
            <person name="Sayavedra L."/>
        </authorList>
    </citation>
    <scope>NUCLEOTIDE SEQUENCE [LARGE SCALE GENOMIC DNA]</scope>
    <source>
        <strain evidence="2">BazSymB</strain>
    </source>
</reference>
<protein>
    <submittedName>
        <fullName evidence="1">Uncharacterized protein</fullName>
    </submittedName>
</protein>
<evidence type="ECO:0000313" key="1">
    <source>
        <dbReference type="EMBL" id="SEH79260.1"/>
    </source>
</evidence>
<dbReference type="AlphaFoldDB" id="A0A1H6L521"/>
<sequence length="46" mass="5216">MTISQTAKKLNVRTYDYIRDRVSGEFKLPSLAQLIAEKSQGNFVTP</sequence>
<organism evidence="1 2">
    <name type="scientific">Bathymodiolus azoricus thioautotrophic gill symbiont</name>
    <dbReference type="NCBI Taxonomy" id="235205"/>
    <lineage>
        <taxon>Bacteria</taxon>
        <taxon>Pseudomonadati</taxon>
        <taxon>Pseudomonadota</taxon>
        <taxon>Gammaproteobacteria</taxon>
        <taxon>sulfur-oxidizing symbionts</taxon>
    </lineage>
</organism>
<accession>A0A1H6L521</accession>